<keyword evidence="2" id="KW-1185">Reference proteome</keyword>
<dbReference type="EMBL" id="QOIN01000039">
    <property type="protein sequence ID" value="RCG24709.1"/>
    <property type="molecule type" value="Genomic_DNA"/>
</dbReference>
<organism evidence="1 2">
    <name type="scientific">Streptomyces diacarni</name>
    <dbReference type="NCBI Taxonomy" id="2800381"/>
    <lineage>
        <taxon>Bacteria</taxon>
        <taxon>Bacillati</taxon>
        <taxon>Actinomycetota</taxon>
        <taxon>Actinomycetes</taxon>
        <taxon>Kitasatosporales</taxon>
        <taxon>Streptomycetaceae</taxon>
        <taxon>Streptomyces</taxon>
    </lineage>
</organism>
<dbReference type="RefSeq" id="WP_114021560.1">
    <property type="nucleotide sequence ID" value="NZ_JBEYTF010000126.1"/>
</dbReference>
<name>A0A367F459_9ACTN</name>
<comment type="caution">
    <text evidence="1">The sequence shown here is derived from an EMBL/GenBank/DDBJ whole genome shotgun (WGS) entry which is preliminary data.</text>
</comment>
<dbReference type="Gene3D" id="3.40.50.12500">
    <property type="match status" value="1"/>
</dbReference>
<proteinExistence type="predicted"/>
<gene>
    <name evidence="1" type="ORF">DTL70_10195</name>
</gene>
<dbReference type="AlphaFoldDB" id="A0A367F459"/>
<dbReference type="Proteomes" id="UP000252914">
    <property type="component" value="Unassembled WGS sequence"/>
</dbReference>
<evidence type="ECO:0000313" key="2">
    <source>
        <dbReference type="Proteomes" id="UP000252914"/>
    </source>
</evidence>
<accession>A0A367F459</accession>
<evidence type="ECO:0000313" key="1">
    <source>
        <dbReference type="EMBL" id="RCG24709.1"/>
    </source>
</evidence>
<protein>
    <recommendedName>
        <fullName evidence="3">Hydantoin racemase</fullName>
    </recommendedName>
</protein>
<reference evidence="1 2" key="1">
    <citation type="submission" date="2018-06" db="EMBL/GenBank/DDBJ databases">
        <title>Streptomyces reniochalinae sp. nov. and Streptomyces diacarnus sp. nov. from marine sponges.</title>
        <authorList>
            <person name="Li L."/>
        </authorList>
    </citation>
    <scope>NUCLEOTIDE SEQUENCE [LARGE SCALE GENOMIC DNA]</scope>
    <source>
        <strain evidence="1 2">LHW51701</strain>
    </source>
</reference>
<dbReference type="InterPro" id="IPR053714">
    <property type="entry name" value="Iso_Racemase_Enz_sf"/>
</dbReference>
<evidence type="ECO:0008006" key="3">
    <source>
        <dbReference type="Google" id="ProtNLM"/>
    </source>
</evidence>
<sequence>MKILSVTPVRVGESELARRRERYRRLSPPGVEVHLEPAGTGAPTELATHDDIAASTASVTGTLAAAGTDAHTLRMPDCVLDPGVPLTPDPSPTTTSRDACAPVVGMLRLTASHLVATGRPFGAVTRNPAIGQALAALLDAYGHGPWFAGVTTLDLDFDAVSDAAAWNDAVRGALDGFAARGVTTVINGCSAVDTQAPHPVRLVDPAETALRLLAAEGAA</sequence>